<organism evidence="6 7">
    <name type="scientific">Xylona heveae (strain CBS 132557 / TC161)</name>
    <dbReference type="NCBI Taxonomy" id="1328760"/>
    <lineage>
        <taxon>Eukaryota</taxon>
        <taxon>Fungi</taxon>
        <taxon>Dikarya</taxon>
        <taxon>Ascomycota</taxon>
        <taxon>Pezizomycotina</taxon>
        <taxon>Xylonomycetes</taxon>
        <taxon>Xylonales</taxon>
        <taxon>Xylonaceae</taxon>
        <taxon>Xylona</taxon>
    </lineage>
</organism>
<feature type="region of interest" description="Disordered" evidence="5">
    <location>
        <begin position="118"/>
        <end position="155"/>
    </location>
</feature>
<dbReference type="Gene3D" id="1.10.287.3980">
    <property type="match status" value="1"/>
</dbReference>
<dbReference type="Proteomes" id="UP000076632">
    <property type="component" value="Unassembled WGS sequence"/>
</dbReference>
<evidence type="ECO:0000256" key="2">
    <source>
        <dbReference type="ARBA" id="ARBA00022980"/>
    </source>
</evidence>
<keyword evidence="2" id="KW-0689">Ribosomal protein</keyword>
<dbReference type="EMBL" id="KV407456">
    <property type="protein sequence ID" value="KZF24586.1"/>
    <property type="molecule type" value="Genomic_DNA"/>
</dbReference>
<feature type="compositionally biased region" description="Low complexity" evidence="5">
    <location>
        <begin position="63"/>
        <end position="78"/>
    </location>
</feature>
<proteinExistence type="inferred from homology"/>
<dbReference type="Pfam" id="PF00468">
    <property type="entry name" value="Ribosomal_L34"/>
    <property type="match status" value="1"/>
</dbReference>
<evidence type="ECO:0000256" key="4">
    <source>
        <dbReference type="ARBA" id="ARBA00035274"/>
    </source>
</evidence>
<accession>A0A161TQH7</accession>
<dbReference type="STRING" id="1328760.A0A161TQH7"/>
<evidence type="ECO:0000256" key="3">
    <source>
        <dbReference type="ARBA" id="ARBA00023274"/>
    </source>
</evidence>
<protein>
    <recommendedName>
        <fullName evidence="4">Large ribosomal subunit protein bL34m</fullName>
    </recommendedName>
</protein>
<keyword evidence="3" id="KW-0687">Ribonucleoprotein</keyword>
<dbReference type="AlphaFoldDB" id="A0A161TQH7"/>
<evidence type="ECO:0000313" key="7">
    <source>
        <dbReference type="Proteomes" id="UP000076632"/>
    </source>
</evidence>
<keyword evidence="7" id="KW-1185">Reference proteome</keyword>
<feature type="region of interest" description="Disordered" evidence="5">
    <location>
        <begin position="55"/>
        <end position="78"/>
    </location>
</feature>
<sequence>MLCVRCLRGSAVGALSRGVSASARPATSIGAGNATKRSLTIPTLFRPRLSYPRASPSISTAVSAGPAGTASEATSSSSITNAASAATGIFSAGIPKPSTHPAMAGTQLRTVVRNTFRPSHRVRKRRHGFLARRRSRTGRQTLTRRRAKGRGDLSH</sequence>
<comment type="similarity">
    <text evidence="1">Belongs to the bacterial ribosomal protein bL34 family.</text>
</comment>
<evidence type="ECO:0000256" key="1">
    <source>
        <dbReference type="ARBA" id="ARBA00010111"/>
    </source>
</evidence>
<dbReference type="GeneID" id="28902186"/>
<dbReference type="FunCoup" id="A0A161TQH7">
    <property type="interactions" value="157"/>
</dbReference>
<dbReference type="OrthoDB" id="431691at2759"/>
<feature type="compositionally biased region" description="Basic residues" evidence="5">
    <location>
        <begin position="118"/>
        <end position="148"/>
    </location>
</feature>
<gene>
    <name evidence="6" type="ORF">L228DRAFT_99800</name>
</gene>
<dbReference type="GO" id="GO:0003735">
    <property type="term" value="F:structural constituent of ribosome"/>
    <property type="evidence" value="ECO:0007669"/>
    <property type="project" value="InterPro"/>
</dbReference>
<dbReference type="InterPro" id="IPR000271">
    <property type="entry name" value="Ribosomal_bL34"/>
</dbReference>
<dbReference type="FunFam" id="1.10.287.3980:FF:000001">
    <property type="entry name" value="Mitochondrial ribosomal protein L34"/>
    <property type="match status" value="1"/>
</dbReference>
<name>A0A161TQH7_XYLHT</name>
<dbReference type="GO" id="GO:0005762">
    <property type="term" value="C:mitochondrial large ribosomal subunit"/>
    <property type="evidence" value="ECO:0007669"/>
    <property type="project" value="TreeGrafter"/>
</dbReference>
<dbReference type="GO" id="GO:0006412">
    <property type="term" value="P:translation"/>
    <property type="evidence" value="ECO:0007669"/>
    <property type="project" value="InterPro"/>
</dbReference>
<evidence type="ECO:0000313" key="6">
    <source>
        <dbReference type="EMBL" id="KZF24586.1"/>
    </source>
</evidence>
<dbReference type="NCBIfam" id="TIGR01030">
    <property type="entry name" value="rpmH_bact"/>
    <property type="match status" value="1"/>
</dbReference>
<dbReference type="PANTHER" id="PTHR14503:SF4">
    <property type="entry name" value="LARGE RIBOSOMAL SUBUNIT PROTEIN BL34M"/>
    <property type="match status" value="1"/>
</dbReference>
<dbReference type="InParanoid" id="A0A161TQH7"/>
<dbReference type="PANTHER" id="PTHR14503">
    <property type="entry name" value="MITOCHONDRIAL RIBOSOMAL PROTEIN 34 FAMILY MEMBER"/>
    <property type="match status" value="1"/>
</dbReference>
<dbReference type="RefSeq" id="XP_018190141.1">
    <property type="nucleotide sequence ID" value="XM_018337049.1"/>
</dbReference>
<reference evidence="6 7" key="1">
    <citation type="journal article" date="2016" name="Fungal Biol.">
        <title>The genome of Xylona heveae provides a window into fungal endophytism.</title>
        <authorList>
            <person name="Gazis R."/>
            <person name="Kuo A."/>
            <person name="Riley R."/>
            <person name="LaButti K."/>
            <person name="Lipzen A."/>
            <person name="Lin J."/>
            <person name="Amirebrahimi M."/>
            <person name="Hesse C.N."/>
            <person name="Spatafora J.W."/>
            <person name="Henrissat B."/>
            <person name="Hainaut M."/>
            <person name="Grigoriev I.V."/>
            <person name="Hibbett D.S."/>
        </authorList>
    </citation>
    <scope>NUCLEOTIDE SEQUENCE [LARGE SCALE GENOMIC DNA]</scope>
    <source>
        <strain evidence="6 7">TC161</strain>
    </source>
</reference>
<evidence type="ECO:0000256" key="5">
    <source>
        <dbReference type="SAM" id="MobiDB-lite"/>
    </source>
</evidence>
<dbReference type="HAMAP" id="MF_00391">
    <property type="entry name" value="Ribosomal_bL34"/>
    <property type="match status" value="1"/>
</dbReference>